<reference evidence="2" key="2">
    <citation type="submission" date="2020-08" db="EMBL/GenBank/DDBJ databases">
        <authorList>
            <person name="Kikuchi T."/>
        </authorList>
    </citation>
    <scope>NUCLEOTIDE SEQUENCE</scope>
    <source>
        <strain evidence="1">Ka4C1</strain>
    </source>
</reference>
<name>A0A1I7RH71_BURXY</name>
<reference evidence="5" key="1">
    <citation type="submission" date="2016-11" db="UniProtKB">
        <authorList>
            <consortium name="WormBaseParasite"/>
        </authorList>
    </citation>
    <scope>IDENTIFICATION</scope>
</reference>
<accession>A0A1I7RH71</accession>
<proteinExistence type="predicted"/>
<dbReference type="Proteomes" id="UP000659654">
    <property type="component" value="Unassembled WGS sequence"/>
</dbReference>
<evidence type="ECO:0000313" key="2">
    <source>
        <dbReference type="EMBL" id="CAG9115953.1"/>
    </source>
</evidence>
<gene>
    <name evidence="1" type="ORF">BXYJ_LOCUS9097</name>
</gene>
<dbReference type="EMBL" id="CAJFCV020000004">
    <property type="protein sequence ID" value="CAG9115953.1"/>
    <property type="molecule type" value="Genomic_DNA"/>
</dbReference>
<evidence type="ECO:0000313" key="1">
    <source>
        <dbReference type="EMBL" id="CAD5226532.1"/>
    </source>
</evidence>
<dbReference type="EMBL" id="CAJFDI010000004">
    <property type="protein sequence ID" value="CAD5226532.1"/>
    <property type="molecule type" value="Genomic_DNA"/>
</dbReference>
<evidence type="ECO:0000313" key="5">
    <source>
        <dbReference type="WBParaSite" id="BXY_0004800.1"/>
    </source>
</evidence>
<keyword evidence="4" id="KW-1185">Reference proteome</keyword>
<dbReference type="AlphaFoldDB" id="A0A1I7RH71"/>
<sequence length="111" mass="12383">MARPRFCRHRHHVAESGIVNGLCSAAASRPVQSKQLPICIKLTKKQFEIHGPFVADPNPWESCRPLFPATCLLDPSWPHFECRGIRLRLLGTKDPDRAVVDTPTDLDSSLG</sequence>
<evidence type="ECO:0000313" key="3">
    <source>
        <dbReference type="Proteomes" id="UP000095284"/>
    </source>
</evidence>
<protein>
    <submittedName>
        <fullName evidence="1">(pine wood nematode) hypothetical protein</fullName>
    </submittedName>
</protein>
<dbReference type="Proteomes" id="UP000095284">
    <property type="component" value="Unplaced"/>
</dbReference>
<evidence type="ECO:0000313" key="4">
    <source>
        <dbReference type="Proteomes" id="UP000659654"/>
    </source>
</evidence>
<organism evidence="3 5">
    <name type="scientific">Bursaphelenchus xylophilus</name>
    <name type="common">Pinewood nematode worm</name>
    <name type="synonym">Aphelenchoides xylophilus</name>
    <dbReference type="NCBI Taxonomy" id="6326"/>
    <lineage>
        <taxon>Eukaryota</taxon>
        <taxon>Metazoa</taxon>
        <taxon>Ecdysozoa</taxon>
        <taxon>Nematoda</taxon>
        <taxon>Chromadorea</taxon>
        <taxon>Rhabditida</taxon>
        <taxon>Tylenchina</taxon>
        <taxon>Tylenchomorpha</taxon>
        <taxon>Aphelenchoidea</taxon>
        <taxon>Aphelenchoididae</taxon>
        <taxon>Bursaphelenchus</taxon>
    </lineage>
</organism>
<dbReference type="Proteomes" id="UP000582659">
    <property type="component" value="Unassembled WGS sequence"/>
</dbReference>
<dbReference type="WBParaSite" id="BXY_0004800.1">
    <property type="protein sequence ID" value="BXY_0004800.1"/>
    <property type="gene ID" value="BXY_0004800"/>
</dbReference>